<organism evidence="3 4">
    <name type="scientific">Mesorhizobium huakuii</name>
    <dbReference type="NCBI Taxonomy" id="28104"/>
    <lineage>
        <taxon>Bacteria</taxon>
        <taxon>Pseudomonadati</taxon>
        <taxon>Pseudomonadota</taxon>
        <taxon>Alphaproteobacteria</taxon>
        <taxon>Hyphomicrobiales</taxon>
        <taxon>Phyllobacteriaceae</taxon>
        <taxon>Mesorhizobium</taxon>
    </lineage>
</organism>
<proteinExistence type="predicted"/>
<evidence type="ECO:0000259" key="2">
    <source>
        <dbReference type="PROSITE" id="PS50943"/>
    </source>
</evidence>
<accession>A0A7G6T415</accession>
<dbReference type="Proteomes" id="UP000515465">
    <property type="component" value="Chromosome"/>
</dbReference>
<feature type="domain" description="HTH cro/C1-type" evidence="2">
    <location>
        <begin position="7"/>
        <end position="60"/>
    </location>
</feature>
<protein>
    <submittedName>
        <fullName evidence="3">Helix-turn-helix transcriptional regulator</fullName>
    </submittedName>
</protein>
<dbReference type="Pfam" id="PF01381">
    <property type="entry name" value="HTH_3"/>
    <property type="match status" value="1"/>
</dbReference>
<evidence type="ECO:0000313" key="3">
    <source>
        <dbReference type="EMBL" id="QND61497.1"/>
    </source>
</evidence>
<dbReference type="GO" id="GO:0003677">
    <property type="term" value="F:DNA binding"/>
    <property type="evidence" value="ECO:0007669"/>
    <property type="project" value="InterPro"/>
</dbReference>
<dbReference type="SUPFAM" id="SSF47413">
    <property type="entry name" value="lambda repressor-like DNA-binding domains"/>
    <property type="match status" value="1"/>
</dbReference>
<evidence type="ECO:0000256" key="1">
    <source>
        <dbReference type="SAM" id="MobiDB-lite"/>
    </source>
</evidence>
<sequence length="98" mass="10397">MTVEQCRAARALVDWSQARLGAKAQVSEGTVRDFEKSKRVPAGDMLVAMRSALELAGVAFLSDGETIHGGPGVRLKTSTAPRTPIQDGEAGIIQNSEM</sequence>
<gene>
    <name evidence="3" type="ORF">HB778_32180</name>
</gene>
<dbReference type="CDD" id="cd00093">
    <property type="entry name" value="HTH_XRE"/>
    <property type="match status" value="1"/>
</dbReference>
<evidence type="ECO:0000313" key="4">
    <source>
        <dbReference type="Proteomes" id="UP000515465"/>
    </source>
</evidence>
<dbReference type="InterPro" id="IPR010982">
    <property type="entry name" value="Lambda_DNA-bd_dom_sf"/>
</dbReference>
<dbReference type="EMBL" id="CP050296">
    <property type="protein sequence ID" value="QND61497.1"/>
    <property type="molecule type" value="Genomic_DNA"/>
</dbReference>
<dbReference type="AlphaFoldDB" id="A0A7G6T415"/>
<feature type="region of interest" description="Disordered" evidence="1">
    <location>
        <begin position="70"/>
        <end position="98"/>
    </location>
</feature>
<reference evidence="3" key="1">
    <citation type="journal article" date="2020" name="Mol. Plant Microbe Interact.">
        <title>Complete genome sequences of four natural Pseudomonas isolates that catabolize a wide range of aromatic compounds relevant to lignin valorization.</title>
        <authorList>
            <person name="Hatmaker E.A."/>
            <person name="Presle G."/>
            <person name="Cannon O."/>
            <person name="Guss A.M."/>
            <person name="Elkins J.G."/>
        </authorList>
    </citation>
    <scope>NUCLEOTIDE SEQUENCE</scope>
    <source>
        <strain evidence="3">583</strain>
    </source>
</reference>
<name>A0A7G6T415_9HYPH</name>
<dbReference type="PROSITE" id="PS50943">
    <property type="entry name" value="HTH_CROC1"/>
    <property type="match status" value="1"/>
</dbReference>
<dbReference type="Gene3D" id="1.10.260.40">
    <property type="entry name" value="lambda repressor-like DNA-binding domains"/>
    <property type="match status" value="1"/>
</dbReference>
<dbReference type="InterPro" id="IPR001387">
    <property type="entry name" value="Cro/C1-type_HTH"/>
</dbReference>